<organism evidence="1 2">
    <name type="scientific">Frondihabitans peucedani</name>
    <dbReference type="NCBI Taxonomy" id="598626"/>
    <lineage>
        <taxon>Bacteria</taxon>
        <taxon>Bacillati</taxon>
        <taxon>Actinomycetota</taxon>
        <taxon>Actinomycetes</taxon>
        <taxon>Micrococcales</taxon>
        <taxon>Microbacteriaceae</taxon>
        <taxon>Frondihabitans</taxon>
    </lineage>
</organism>
<name>A0ABP8E1I4_9MICO</name>
<dbReference type="EMBL" id="BAABAU010000001">
    <property type="protein sequence ID" value="GAA4266077.1"/>
    <property type="molecule type" value="Genomic_DNA"/>
</dbReference>
<gene>
    <name evidence="1" type="ORF">GCM10022256_16890</name>
</gene>
<proteinExistence type="predicted"/>
<sequence length="101" mass="11162">MDMSPKLREYPYWSVDVPGLDEIRAEELRKRCLQLGLDAELVDPSEFVTLHLPEPLVGALVAHFASQELAKGSPVANLAESLEEDLEAMRGLSSKTNQARA</sequence>
<protein>
    <submittedName>
        <fullName evidence="1">Uncharacterized protein</fullName>
    </submittedName>
</protein>
<evidence type="ECO:0000313" key="2">
    <source>
        <dbReference type="Proteomes" id="UP001501594"/>
    </source>
</evidence>
<evidence type="ECO:0000313" key="1">
    <source>
        <dbReference type="EMBL" id="GAA4266077.1"/>
    </source>
</evidence>
<dbReference type="Proteomes" id="UP001501594">
    <property type="component" value="Unassembled WGS sequence"/>
</dbReference>
<keyword evidence="2" id="KW-1185">Reference proteome</keyword>
<reference evidence="2" key="1">
    <citation type="journal article" date="2019" name="Int. J. Syst. Evol. Microbiol.">
        <title>The Global Catalogue of Microorganisms (GCM) 10K type strain sequencing project: providing services to taxonomists for standard genome sequencing and annotation.</title>
        <authorList>
            <consortium name="The Broad Institute Genomics Platform"/>
            <consortium name="The Broad Institute Genome Sequencing Center for Infectious Disease"/>
            <person name="Wu L."/>
            <person name="Ma J."/>
        </authorList>
    </citation>
    <scope>NUCLEOTIDE SEQUENCE [LARGE SCALE GENOMIC DNA]</scope>
    <source>
        <strain evidence="2">JCM 17442</strain>
    </source>
</reference>
<comment type="caution">
    <text evidence="1">The sequence shown here is derived from an EMBL/GenBank/DDBJ whole genome shotgun (WGS) entry which is preliminary data.</text>
</comment>
<accession>A0ABP8E1I4</accession>